<feature type="domain" description="ABC transporter" evidence="11">
    <location>
        <begin position="23"/>
        <end position="260"/>
    </location>
</feature>
<comment type="similarity">
    <text evidence="2">Belongs to the ABC transporter superfamily.</text>
</comment>
<evidence type="ECO:0000313" key="13">
    <source>
        <dbReference type="Proteomes" id="UP000290759"/>
    </source>
</evidence>
<feature type="domain" description="ABC transporter" evidence="11">
    <location>
        <begin position="271"/>
        <end position="514"/>
    </location>
</feature>
<dbReference type="GO" id="GO:0005524">
    <property type="term" value="F:ATP binding"/>
    <property type="evidence" value="ECO:0007669"/>
    <property type="project" value="UniProtKB-KW"/>
</dbReference>
<organism evidence="12 13">
    <name type="scientific">Lichenibacterium minor</name>
    <dbReference type="NCBI Taxonomy" id="2316528"/>
    <lineage>
        <taxon>Bacteria</taxon>
        <taxon>Pseudomonadati</taxon>
        <taxon>Pseudomonadota</taxon>
        <taxon>Alphaproteobacteria</taxon>
        <taxon>Hyphomicrobiales</taxon>
        <taxon>Lichenihabitantaceae</taxon>
        <taxon>Lichenibacterium</taxon>
    </lineage>
</organism>
<dbReference type="PROSITE" id="PS50893">
    <property type="entry name" value="ABC_TRANSPORTER_2"/>
    <property type="match status" value="2"/>
</dbReference>
<evidence type="ECO:0000256" key="3">
    <source>
        <dbReference type="ARBA" id="ARBA00022448"/>
    </source>
</evidence>
<keyword evidence="3" id="KW-0813">Transport</keyword>
<gene>
    <name evidence="12" type="ORF">D3273_20180</name>
</gene>
<dbReference type="PANTHER" id="PTHR43790">
    <property type="entry name" value="CARBOHYDRATE TRANSPORT ATP-BINDING PROTEIN MG119-RELATED"/>
    <property type="match status" value="1"/>
</dbReference>
<keyword evidence="7" id="KW-0547">Nucleotide-binding</keyword>
<dbReference type="GO" id="GO:0005886">
    <property type="term" value="C:plasma membrane"/>
    <property type="evidence" value="ECO:0007669"/>
    <property type="project" value="UniProtKB-SubCell"/>
</dbReference>
<evidence type="ECO:0000256" key="6">
    <source>
        <dbReference type="ARBA" id="ARBA00022737"/>
    </source>
</evidence>
<reference evidence="12 13" key="1">
    <citation type="submission" date="2018-12" db="EMBL/GenBank/DDBJ databases">
        <authorList>
            <person name="Grouzdev D.S."/>
            <person name="Krutkina M.S."/>
        </authorList>
    </citation>
    <scope>NUCLEOTIDE SEQUENCE [LARGE SCALE GENOMIC DNA]</scope>
    <source>
        <strain evidence="12 13">RmlP026</strain>
    </source>
</reference>
<keyword evidence="10" id="KW-0472">Membrane</keyword>
<dbReference type="FunFam" id="3.40.50.300:FF:000127">
    <property type="entry name" value="Ribose import ATP-binding protein RbsA"/>
    <property type="match status" value="1"/>
</dbReference>
<evidence type="ECO:0000256" key="9">
    <source>
        <dbReference type="ARBA" id="ARBA00022967"/>
    </source>
</evidence>
<reference evidence="12 13" key="2">
    <citation type="submission" date="2019-02" db="EMBL/GenBank/DDBJ databases">
        <title>'Lichenibacterium ramalinii' gen. nov. sp. nov., 'Lichenibacterium minor' gen. nov. sp. nov.</title>
        <authorList>
            <person name="Pankratov T."/>
        </authorList>
    </citation>
    <scope>NUCLEOTIDE SEQUENCE [LARGE SCALE GENOMIC DNA]</scope>
    <source>
        <strain evidence="12 13">RmlP026</strain>
    </source>
</reference>
<dbReference type="RefSeq" id="WP_129228694.1">
    <property type="nucleotide sequence ID" value="NZ_QYBB01000030.1"/>
</dbReference>
<comment type="subcellular location">
    <subcellularLocation>
        <location evidence="1">Cell membrane</location>
        <topology evidence="1">Peripheral membrane protein</topology>
    </subcellularLocation>
</comment>
<evidence type="ECO:0000256" key="8">
    <source>
        <dbReference type="ARBA" id="ARBA00022840"/>
    </source>
</evidence>
<dbReference type="InterPro" id="IPR003593">
    <property type="entry name" value="AAA+_ATPase"/>
</dbReference>
<accession>A0A4Q2U173</accession>
<dbReference type="InterPro" id="IPR027417">
    <property type="entry name" value="P-loop_NTPase"/>
</dbReference>
<dbReference type="SMART" id="SM00382">
    <property type="entry name" value="AAA"/>
    <property type="match status" value="2"/>
</dbReference>
<dbReference type="AlphaFoldDB" id="A0A4Q2U173"/>
<evidence type="ECO:0000313" key="12">
    <source>
        <dbReference type="EMBL" id="RYC30193.1"/>
    </source>
</evidence>
<dbReference type="OrthoDB" id="9805029at2"/>
<keyword evidence="8 12" id="KW-0067">ATP-binding</keyword>
<dbReference type="InterPro" id="IPR017871">
    <property type="entry name" value="ABC_transporter-like_CS"/>
</dbReference>
<evidence type="ECO:0000256" key="10">
    <source>
        <dbReference type="ARBA" id="ARBA00023136"/>
    </source>
</evidence>
<dbReference type="Gene3D" id="3.40.50.300">
    <property type="entry name" value="P-loop containing nucleotide triphosphate hydrolases"/>
    <property type="match status" value="2"/>
</dbReference>
<sequence>MTPTVDQDRTVTYPPETAVTVACRLVGAGKRFGGIWACRNVDLEIRAGEVHAVMGENGAGKSTLMKMLHGIHLPDEGHVELAGRIVSLTSPRVAEAEGIAMVPQELDLFPDLSVVENLFVGRVRPRTRFGTFDWATMRRQAATAFGRLNATFDIDAPVRSLSGANAQMVEIARALMHDAKVVILDEPTAALTEREAQRLFGIIGELTRRGVAIVYISHRLDEVFQIAERITVLRDGERIHTGRTRDLDMPRLIQMMVGRPLSKLFHRTPHTPGEALLEVQGLGRTGTFEDISFTLRRGEIVGLSGLIGAGRSEVAQAIFGIAPATHGSILIAGRPTLIPNSSSAIARGIIYVPEERRSQGLVLDYPIDWNISFSGLNRISRFGFVSRRREREIAERFRALFAIRSSSLKAPVLSLSGGNQQKVLLAKALVVEPEIILLDEPTRGVDVGAKAEIYRIIDDLAAAGKAVLVVSSEMNELLSMSDRILVMHQGRLTGTFTGPDFSPDAIGAAAAGVLAEQAEDSALHPGSVH</sequence>
<dbReference type="Pfam" id="PF00005">
    <property type="entry name" value="ABC_tran"/>
    <property type="match status" value="2"/>
</dbReference>
<dbReference type="EMBL" id="QYBB01000030">
    <property type="protein sequence ID" value="RYC30193.1"/>
    <property type="molecule type" value="Genomic_DNA"/>
</dbReference>
<name>A0A4Q2U173_9HYPH</name>
<dbReference type="SUPFAM" id="SSF52540">
    <property type="entry name" value="P-loop containing nucleoside triphosphate hydrolases"/>
    <property type="match status" value="2"/>
</dbReference>
<comment type="caution">
    <text evidence="12">The sequence shown here is derived from an EMBL/GenBank/DDBJ whole genome shotgun (WGS) entry which is preliminary data.</text>
</comment>
<dbReference type="InterPro" id="IPR050107">
    <property type="entry name" value="ABC_carbohydrate_import_ATPase"/>
</dbReference>
<evidence type="ECO:0000256" key="7">
    <source>
        <dbReference type="ARBA" id="ARBA00022741"/>
    </source>
</evidence>
<dbReference type="InterPro" id="IPR003439">
    <property type="entry name" value="ABC_transporter-like_ATP-bd"/>
</dbReference>
<evidence type="ECO:0000259" key="11">
    <source>
        <dbReference type="PROSITE" id="PS50893"/>
    </source>
</evidence>
<evidence type="ECO:0000256" key="5">
    <source>
        <dbReference type="ARBA" id="ARBA00022597"/>
    </source>
</evidence>
<evidence type="ECO:0000256" key="1">
    <source>
        <dbReference type="ARBA" id="ARBA00004202"/>
    </source>
</evidence>
<keyword evidence="5" id="KW-0762">Sugar transport</keyword>
<protein>
    <submittedName>
        <fullName evidence="12">Sugar ABC transporter ATP-binding protein</fullName>
    </submittedName>
</protein>
<dbReference type="CDD" id="cd03215">
    <property type="entry name" value="ABC_Carb_Monos_II"/>
    <property type="match status" value="1"/>
</dbReference>
<dbReference type="Proteomes" id="UP000290759">
    <property type="component" value="Unassembled WGS sequence"/>
</dbReference>
<keyword evidence="6" id="KW-0677">Repeat</keyword>
<dbReference type="GO" id="GO:0016887">
    <property type="term" value="F:ATP hydrolysis activity"/>
    <property type="evidence" value="ECO:0007669"/>
    <property type="project" value="InterPro"/>
</dbReference>
<keyword evidence="13" id="KW-1185">Reference proteome</keyword>
<dbReference type="PROSITE" id="PS00211">
    <property type="entry name" value="ABC_TRANSPORTER_1"/>
    <property type="match status" value="1"/>
</dbReference>
<evidence type="ECO:0000256" key="4">
    <source>
        <dbReference type="ARBA" id="ARBA00022475"/>
    </source>
</evidence>
<evidence type="ECO:0000256" key="2">
    <source>
        <dbReference type="ARBA" id="ARBA00005417"/>
    </source>
</evidence>
<dbReference type="PANTHER" id="PTHR43790:SF3">
    <property type="entry name" value="D-ALLOSE IMPORT ATP-BINDING PROTEIN ALSA-RELATED"/>
    <property type="match status" value="1"/>
</dbReference>
<keyword evidence="9" id="KW-1278">Translocase</keyword>
<keyword evidence="4" id="KW-1003">Cell membrane</keyword>
<proteinExistence type="inferred from homology"/>
<dbReference type="CDD" id="cd03216">
    <property type="entry name" value="ABC_Carb_Monos_I"/>
    <property type="match status" value="1"/>
</dbReference>